<name>A0A8J2ZRI6_9BACI</name>
<dbReference type="RefSeq" id="WP_188391133.1">
    <property type="nucleotide sequence ID" value="NZ_BMEV01000011.1"/>
</dbReference>
<keyword evidence="2" id="KW-1185">Reference proteome</keyword>
<protein>
    <recommendedName>
        <fullName evidence="3">DUF1657 domain-containing protein</fullName>
    </recommendedName>
</protein>
<gene>
    <name evidence="1" type="ORF">GCM10010978_08480</name>
</gene>
<dbReference type="EMBL" id="BMEV01000011">
    <property type="protein sequence ID" value="GGH71990.1"/>
    <property type="molecule type" value="Genomic_DNA"/>
</dbReference>
<dbReference type="Pfam" id="PF07870">
    <property type="entry name" value="DUF1657"/>
    <property type="match status" value="1"/>
</dbReference>
<evidence type="ECO:0000313" key="1">
    <source>
        <dbReference type="EMBL" id="GGH71990.1"/>
    </source>
</evidence>
<reference evidence="1" key="1">
    <citation type="journal article" date="2014" name="Int. J. Syst. Evol. Microbiol.">
        <title>Complete genome sequence of Corynebacterium casei LMG S-19264T (=DSM 44701T), isolated from a smear-ripened cheese.</title>
        <authorList>
            <consortium name="US DOE Joint Genome Institute (JGI-PGF)"/>
            <person name="Walter F."/>
            <person name="Albersmeier A."/>
            <person name="Kalinowski J."/>
            <person name="Ruckert C."/>
        </authorList>
    </citation>
    <scope>NUCLEOTIDE SEQUENCE</scope>
    <source>
        <strain evidence="1">CGMCC 1.12360</strain>
    </source>
</reference>
<dbReference type="AlphaFoldDB" id="A0A8J2ZRI6"/>
<proteinExistence type="predicted"/>
<evidence type="ECO:0008006" key="3">
    <source>
        <dbReference type="Google" id="ProtNLM"/>
    </source>
</evidence>
<sequence length="66" mass="7428">MTVGSQVKGCYASMKSVEASLALLANKAQHQESQLAFQEAKQLVSEIKDDLQKHLIHLTREEPQYE</sequence>
<comment type="caution">
    <text evidence="1">The sequence shown here is derived from an EMBL/GenBank/DDBJ whole genome shotgun (WGS) entry which is preliminary data.</text>
</comment>
<accession>A0A8J2ZRI6</accession>
<dbReference type="InterPro" id="IPR012452">
    <property type="entry name" value="DUF1657"/>
</dbReference>
<organism evidence="1 2">
    <name type="scientific">Compostibacillus humi</name>
    <dbReference type="NCBI Taxonomy" id="1245525"/>
    <lineage>
        <taxon>Bacteria</taxon>
        <taxon>Bacillati</taxon>
        <taxon>Bacillota</taxon>
        <taxon>Bacilli</taxon>
        <taxon>Bacillales</taxon>
        <taxon>Bacillaceae</taxon>
        <taxon>Compostibacillus</taxon>
    </lineage>
</organism>
<evidence type="ECO:0000313" key="2">
    <source>
        <dbReference type="Proteomes" id="UP000602050"/>
    </source>
</evidence>
<dbReference type="Proteomes" id="UP000602050">
    <property type="component" value="Unassembled WGS sequence"/>
</dbReference>
<reference evidence="1" key="2">
    <citation type="submission" date="2020-09" db="EMBL/GenBank/DDBJ databases">
        <authorList>
            <person name="Sun Q."/>
            <person name="Zhou Y."/>
        </authorList>
    </citation>
    <scope>NUCLEOTIDE SEQUENCE</scope>
    <source>
        <strain evidence="1">CGMCC 1.12360</strain>
    </source>
</reference>